<feature type="domain" description="DUF7754" evidence="1">
    <location>
        <begin position="220"/>
        <end position="260"/>
    </location>
</feature>
<evidence type="ECO:0000313" key="2">
    <source>
        <dbReference type="Proteomes" id="UP000887561"/>
    </source>
</evidence>
<dbReference type="WBParaSite" id="scaffold1954_cov231.g3940">
    <property type="protein sequence ID" value="scaffold1954_cov231.g3940"/>
    <property type="gene ID" value="scaffold1954_cov231.g3940"/>
</dbReference>
<accession>A0A915LU86</accession>
<evidence type="ECO:0000313" key="3">
    <source>
        <dbReference type="WBParaSite" id="scaffold1954_cov231.g3940"/>
    </source>
</evidence>
<reference evidence="3" key="1">
    <citation type="submission" date="2022-11" db="UniProtKB">
        <authorList>
            <consortium name="WormBaseParasite"/>
        </authorList>
    </citation>
    <scope>IDENTIFICATION</scope>
</reference>
<dbReference type="AlphaFoldDB" id="A0A915LU86"/>
<evidence type="ECO:0000259" key="1">
    <source>
        <dbReference type="Pfam" id="PF24937"/>
    </source>
</evidence>
<dbReference type="InterPro" id="IPR056656">
    <property type="entry name" value="DUF7754"/>
</dbReference>
<proteinExistence type="predicted"/>
<name>A0A915LU86_MELJA</name>
<protein>
    <recommendedName>
        <fullName evidence="1">DUF7754 domain-containing protein</fullName>
    </recommendedName>
</protein>
<dbReference type="Pfam" id="PF24937">
    <property type="entry name" value="DUF7754"/>
    <property type="match status" value="1"/>
</dbReference>
<dbReference type="Proteomes" id="UP000887561">
    <property type="component" value="Unplaced"/>
</dbReference>
<keyword evidence="2" id="KW-1185">Reference proteome</keyword>
<sequence length="358" mass="40221">MDLNNSNYTCDELPPSPIIKWPGVHLISIDSIKDAKIGVGIENSADGVRTVGIILQINEEGVIAGINECCSSGKENLRFKLKNVDLNIERLVLEVKPFNRLPTSSWKALIQARLYVAEYGGSFRLVMGEVFELSTNSSDPPLELRIDQKIFAIKLEMRYINENYRGMPLFKDGDLEVCATKYDPEPFAWVHRALLAMYISKLYCELILWKLCRFMAGNSDELNFIEKVRKSAKLGLNEAIKQISYNVVKTGEWEMLQNDLNNSNYTCDELPPSPIIKWPGVHLISIDSIKDAKIGVGIENSADGVRNVGIILQINEEGVIAGINECCSSGKENLRFKLKNVDLVVKRSERYDGRSNSD</sequence>
<organism evidence="2 3">
    <name type="scientific">Meloidogyne javanica</name>
    <name type="common">Root-knot nematode worm</name>
    <dbReference type="NCBI Taxonomy" id="6303"/>
    <lineage>
        <taxon>Eukaryota</taxon>
        <taxon>Metazoa</taxon>
        <taxon>Ecdysozoa</taxon>
        <taxon>Nematoda</taxon>
        <taxon>Chromadorea</taxon>
        <taxon>Rhabditida</taxon>
        <taxon>Tylenchina</taxon>
        <taxon>Tylenchomorpha</taxon>
        <taxon>Tylenchoidea</taxon>
        <taxon>Meloidogynidae</taxon>
        <taxon>Meloidogyninae</taxon>
        <taxon>Meloidogyne</taxon>
        <taxon>Meloidogyne incognita group</taxon>
    </lineage>
</organism>